<evidence type="ECO:0000256" key="3">
    <source>
        <dbReference type="ARBA" id="ARBA00023306"/>
    </source>
</evidence>
<dbReference type="InterPro" id="IPR006671">
    <property type="entry name" value="Cyclin_N"/>
</dbReference>
<evidence type="ECO:0000256" key="2">
    <source>
        <dbReference type="ARBA" id="ARBA00023127"/>
    </source>
</evidence>
<gene>
    <name evidence="6" type="ORF">CDL12_10266</name>
</gene>
<dbReference type="InterPro" id="IPR013763">
    <property type="entry name" value="Cyclin-like_dom"/>
</dbReference>
<comment type="caution">
    <text evidence="6">The sequence shown here is derived from an EMBL/GenBank/DDBJ whole genome shotgun (WGS) entry which is preliminary data.</text>
</comment>
<proteinExistence type="inferred from homology"/>
<dbReference type="PANTHER" id="PTHR10177">
    <property type="entry name" value="CYCLINS"/>
    <property type="match status" value="1"/>
</dbReference>
<dbReference type="SMART" id="SM00385">
    <property type="entry name" value="CYCLIN"/>
    <property type="match status" value="1"/>
</dbReference>
<dbReference type="CDD" id="cd20544">
    <property type="entry name" value="CYCLIN_AtCycD-like_rpt2"/>
    <property type="match status" value="1"/>
</dbReference>
<sequence>MECSLLCNEVWLMSPNSVQENDGFNANDHLATSFFQDCEEAFGIFLDKETRFMPESGYLKLVQTNYLILNARLKAVTWFIKSRRRMNLSLGTVFIAANYLDRFISLTTQCRDWKNWMLELVSIACLSVASKFNETITPTLQEIQMEGLDHCFAPGLIQRMELTLLKGLSWRMDSTTPYSYVHLLIQCIDTSNQTLVEDLYERVAELLLITLLDPKFLEFHPCVIAMSAFRCISDEIFPPNNASLAHLETVIPQDHKDDLIECKRIMGKLMVEDQNMIVQGPSSPVTVLKVDFFNSDDFSAVKIPMGINMDLRSSTRKRKREELECGL</sequence>
<evidence type="ECO:0000256" key="4">
    <source>
        <dbReference type="RuleBase" id="RU000383"/>
    </source>
</evidence>
<evidence type="ECO:0000256" key="1">
    <source>
        <dbReference type="ARBA" id="ARBA00022618"/>
    </source>
</evidence>
<dbReference type="SUPFAM" id="SSF47954">
    <property type="entry name" value="Cyclin-like"/>
    <property type="match status" value="1"/>
</dbReference>
<keyword evidence="2 4" id="KW-0195">Cyclin</keyword>
<evidence type="ECO:0000313" key="6">
    <source>
        <dbReference type="EMBL" id="PIN17074.1"/>
    </source>
</evidence>
<comment type="similarity">
    <text evidence="4">Belongs to the cyclin family.</text>
</comment>
<evidence type="ECO:0000259" key="5">
    <source>
        <dbReference type="SMART" id="SM00385"/>
    </source>
</evidence>
<keyword evidence="7" id="KW-1185">Reference proteome</keyword>
<dbReference type="InterPro" id="IPR004367">
    <property type="entry name" value="Cyclin_C-dom"/>
</dbReference>
<protein>
    <submittedName>
        <fullName evidence="6">G1/S-specific cyclin D</fullName>
    </submittedName>
</protein>
<dbReference type="STRING" id="429701.A0A2G9HHT7"/>
<accession>A0A2G9HHT7</accession>
<keyword evidence="3" id="KW-0131">Cell cycle</keyword>
<reference evidence="7" key="1">
    <citation type="journal article" date="2018" name="Gigascience">
        <title>Genome assembly of the Pink Ipe (Handroanthus impetiginosus, Bignoniaceae), a highly valued, ecologically keystone Neotropical timber forest tree.</title>
        <authorList>
            <person name="Silva-Junior O.B."/>
            <person name="Grattapaglia D."/>
            <person name="Novaes E."/>
            <person name="Collevatti R.G."/>
        </authorList>
    </citation>
    <scope>NUCLEOTIDE SEQUENCE [LARGE SCALE GENOMIC DNA]</scope>
    <source>
        <strain evidence="7">cv. UFG-1</strain>
    </source>
</reference>
<evidence type="ECO:0000313" key="7">
    <source>
        <dbReference type="Proteomes" id="UP000231279"/>
    </source>
</evidence>
<dbReference type="GO" id="GO:0051301">
    <property type="term" value="P:cell division"/>
    <property type="evidence" value="ECO:0007669"/>
    <property type="project" value="UniProtKB-KW"/>
</dbReference>
<dbReference type="OrthoDB" id="62at2759"/>
<name>A0A2G9HHT7_9LAMI</name>
<dbReference type="Gene3D" id="1.10.472.10">
    <property type="entry name" value="Cyclin-like"/>
    <property type="match status" value="2"/>
</dbReference>
<dbReference type="InterPro" id="IPR036915">
    <property type="entry name" value="Cyclin-like_sf"/>
</dbReference>
<dbReference type="AlphaFoldDB" id="A0A2G9HHT7"/>
<dbReference type="InterPro" id="IPR039361">
    <property type="entry name" value="Cyclin"/>
</dbReference>
<dbReference type="EMBL" id="NKXS01001740">
    <property type="protein sequence ID" value="PIN17074.1"/>
    <property type="molecule type" value="Genomic_DNA"/>
</dbReference>
<organism evidence="6 7">
    <name type="scientific">Handroanthus impetiginosus</name>
    <dbReference type="NCBI Taxonomy" id="429701"/>
    <lineage>
        <taxon>Eukaryota</taxon>
        <taxon>Viridiplantae</taxon>
        <taxon>Streptophyta</taxon>
        <taxon>Embryophyta</taxon>
        <taxon>Tracheophyta</taxon>
        <taxon>Spermatophyta</taxon>
        <taxon>Magnoliopsida</taxon>
        <taxon>eudicotyledons</taxon>
        <taxon>Gunneridae</taxon>
        <taxon>Pentapetalae</taxon>
        <taxon>asterids</taxon>
        <taxon>lamiids</taxon>
        <taxon>Lamiales</taxon>
        <taxon>Bignoniaceae</taxon>
        <taxon>Crescentiina</taxon>
        <taxon>Tabebuia alliance</taxon>
        <taxon>Handroanthus</taxon>
    </lineage>
</organism>
<dbReference type="Proteomes" id="UP000231279">
    <property type="component" value="Unassembled WGS sequence"/>
</dbReference>
<dbReference type="Pfam" id="PF00134">
    <property type="entry name" value="Cyclin_N"/>
    <property type="match status" value="1"/>
</dbReference>
<feature type="domain" description="Cyclin-like" evidence="5">
    <location>
        <begin position="77"/>
        <end position="166"/>
    </location>
</feature>
<keyword evidence="1" id="KW-0132">Cell division</keyword>
<dbReference type="Pfam" id="PF02984">
    <property type="entry name" value="Cyclin_C"/>
    <property type="match status" value="1"/>
</dbReference>